<feature type="non-terminal residue" evidence="12">
    <location>
        <position position="1"/>
    </location>
</feature>
<evidence type="ECO:0000256" key="4">
    <source>
        <dbReference type="ARBA" id="ARBA00022723"/>
    </source>
</evidence>
<dbReference type="SUPFAM" id="SSF57850">
    <property type="entry name" value="RING/U-box"/>
    <property type="match status" value="1"/>
</dbReference>
<dbReference type="EMBL" id="JAUEPS010000096">
    <property type="protein sequence ID" value="KAK0438545.1"/>
    <property type="molecule type" value="Genomic_DNA"/>
</dbReference>
<dbReference type="PROSITE" id="PS50089">
    <property type="entry name" value="ZF_RING_2"/>
    <property type="match status" value="1"/>
</dbReference>
<evidence type="ECO:0000313" key="12">
    <source>
        <dbReference type="EMBL" id="KAK0438545.1"/>
    </source>
</evidence>
<dbReference type="InterPro" id="IPR018957">
    <property type="entry name" value="Znf_C3HC4_RING-type"/>
</dbReference>
<protein>
    <recommendedName>
        <fullName evidence="2">RING-type E3 ubiquitin transferase</fullName>
        <ecNumber evidence="2">2.3.2.27</ecNumber>
    </recommendedName>
</protein>
<dbReference type="PANTHER" id="PTHR46077:SF1">
    <property type="entry name" value="TOP1 BINDING ARGININE_SERINE RICH PROTEIN, E3 UBIQUITIN LIGASE"/>
    <property type="match status" value="1"/>
</dbReference>
<organism evidence="12 13">
    <name type="scientific">Armillaria tabescens</name>
    <name type="common">Ringless honey mushroom</name>
    <name type="synonym">Agaricus tabescens</name>
    <dbReference type="NCBI Taxonomy" id="1929756"/>
    <lineage>
        <taxon>Eukaryota</taxon>
        <taxon>Fungi</taxon>
        <taxon>Dikarya</taxon>
        <taxon>Basidiomycota</taxon>
        <taxon>Agaricomycotina</taxon>
        <taxon>Agaricomycetes</taxon>
        <taxon>Agaricomycetidae</taxon>
        <taxon>Agaricales</taxon>
        <taxon>Marasmiineae</taxon>
        <taxon>Physalacriaceae</taxon>
        <taxon>Desarmillaria</taxon>
    </lineage>
</organism>
<dbReference type="EC" id="2.3.2.27" evidence="2"/>
<feature type="domain" description="RING-type" evidence="11">
    <location>
        <begin position="23"/>
        <end position="64"/>
    </location>
</feature>
<name>A0AA39MM74_ARMTA</name>
<evidence type="ECO:0000256" key="1">
    <source>
        <dbReference type="ARBA" id="ARBA00000900"/>
    </source>
</evidence>
<dbReference type="SMART" id="SM00184">
    <property type="entry name" value="RING"/>
    <property type="match status" value="1"/>
</dbReference>
<feature type="non-terminal residue" evidence="12">
    <location>
        <position position="296"/>
    </location>
</feature>
<dbReference type="GO" id="GO:0008270">
    <property type="term" value="F:zinc ion binding"/>
    <property type="evidence" value="ECO:0007669"/>
    <property type="project" value="UniProtKB-KW"/>
</dbReference>
<comment type="catalytic activity">
    <reaction evidence="1">
        <text>S-ubiquitinyl-[E2 ubiquitin-conjugating enzyme]-L-cysteine + [acceptor protein]-L-lysine = [E2 ubiquitin-conjugating enzyme]-L-cysteine + N(6)-ubiquitinyl-[acceptor protein]-L-lysine.</text>
        <dbReference type="EC" id="2.3.2.27"/>
    </reaction>
</comment>
<dbReference type="PROSITE" id="PS00518">
    <property type="entry name" value="ZF_RING_1"/>
    <property type="match status" value="1"/>
</dbReference>
<keyword evidence="7" id="KW-0805">Transcription regulation</keyword>
<evidence type="ECO:0000256" key="9">
    <source>
        <dbReference type="PROSITE-ProRule" id="PRU00175"/>
    </source>
</evidence>
<dbReference type="GO" id="GO:0061630">
    <property type="term" value="F:ubiquitin protein ligase activity"/>
    <property type="evidence" value="ECO:0007669"/>
    <property type="project" value="UniProtKB-EC"/>
</dbReference>
<dbReference type="Pfam" id="PF00097">
    <property type="entry name" value="zf-C3HC4"/>
    <property type="match status" value="1"/>
</dbReference>
<dbReference type="Proteomes" id="UP001175211">
    <property type="component" value="Unassembled WGS sequence"/>
</dbReference>
<proteinExistence type="predicted"/>
<dbReference type="Gene3D" id="3.30.40.10">
    <property type="entry name" value="Zinc/RING finger domain, C3HC4 (zinc finger)"/>
    <property type="match status" value="1"/>
</dbReference>
<feature type="region of interest" description="Disordered" evidence="10">
    <location>
        <begin position="1"/>
        <end position="20"/>
    </location>
</feature>
<keyword evidence="4" id="KW-0479">Metal-binding</keyword>
<dbReference type="InterPro" id="IPR013083">
    <property type="entry name" value="Znf_RING/FYVE/PHD"/>
</dbReference>
<dbReference type="PANTHER" id="PTHR46077">
    <property type="entry name" value="E3 UBIQUITIN-PROTEIN LIGASE TOPORS"/>
    <property type="match status" value="1"/>
</dbReference>
<evidence type="ECO:0000259" key="11">
    <source>
        <dbReference type="PROSITE" id="PS50089"/>
    </source>
</evidence>
<comment type="caution">
    <text evidence="12">The sequence shown here is derived from an EMBL/GenBank/DDBJ whole genome shotgun (WGS) entry which is preliminary data.</text>
</comment>
<evidence type="ECO:0000256" key="10">
    <source>
        <dbReference type="SAM" id="MobiDB-lite"/>
    </source>
</evidence>
<keyword evidence="5 9" id="KW-0863">Zinc-finger</keyword>
<evidence type="ECO:0000313" key="13">
    <source>
        <dbReference type="Proteomes" id="UP001175211"/>
    </source>
</evidence>
<dbReference type="GO" id="GO:0000209">
    <property type="term" value="P:protein polyubiquitination"/>
    <property type="evidence" value="ECO:0007669"/>
    <property type="project" value="TreeGrafter"/>
</dbReference>
<sequence length="296" mass="35002">SPPRKCIKLESPSPPPEEDEDNCSICLQALVDRTVIPICSHEFCFDCLLMIRDSEQSRKCPLCTQTIWEYLIHQIWSRYDYQKHYLAPLSKPGLFPLRAVPNQEPEVRRRRRRREWGRRDQDEADKLEGSIEKRRWVYEHGLYAKHVASNVSLAKFSWPYKKYRLYPTPAQFAASQEMLSKTTMFLRRELRVWDDLDVEFFTTFTISLMKSIDIPSKSAVKLLAGFLDIHTGGRVMAEHFAHVEVYSYVRSPFKDLFVYDSVVQYDAPPHVSSPPRQRPRRWRDSDEHLHRSPRSR</sequence>
<feature type="region of interest" description="Disordered" evidence="10">
    <location>
        <begin position="269"/>
        <end position="296"/>
    </location>
</feature>
<evidence type="ECO:0000256" key="8">
    <source>
        <dbReference type="ARBA" id="ARBA00023163"/>
    </source>
</evidence>
<dbReference type="AlphaFoldDB" id="A0AA39MM74"/>
<evidence type="ECO:0000256" key="5">
    <source>
        <dbReference type="ARBA" id="ARBA00022771"/>
    </source>
</evidence>
<keyword evidence="8" id="KW-0804">Transcription</keyword>
<accession>A0AA39MM74</accession>
<dbReference type="InterPro" id="IPR017907">
    <property type="entry name" value="Znf_RING_CS"/>
</dbReference>
<dbReference type="RefSeq" id="XP_060322989.1">
    <property type="nucleotide sequence ID" value="XM_060466757.1"/>
</dbReference>
<evidence type="ECO:0000256" key="7">
    <source>
        <dbReference type="ARBA" id="ARBA00023015"/>
    </source>
</evidence>
<evidence type="ECO:0000256" key="3">
    <source>
        <dbReference type="ARBA" id="ARBA00022679"/>
    </source>
</evidence>
<dbReference type="GeneID" id="85350305"/>
<gene>
    <name evidence="12" type="ORF">EV420DRAFT_1254686</name>
</gene>
<keyword evidence="13" id="KW-1185">Reference proteome</keyword>
<keyword evidence="6" id="KW-0862">Zinc</keyword>
<evidence type="ECO:0000256" key="6">
    <source>
        <dbReference type="ARBA" id="ARBA00022833"/>
    </source>
</evidence>
<reference evidence="12" key="1">
    <citation type="submission" date="2023-06" db="EMBL/GenBank/DDBJ databases">
        <authorList>
            <consortium name="Lawrence Berkeley National Laboratory"/>
            <person name="Ahrendt S."/>
            <person name="Sahu N."/>
            <person name="Indic B."/>
            <person name="Wong-Bajracharya J."/>
            <person name="Merenyi Z."/>
            <person name="Ke H.-M."/>
            <person name="Monk M."/>
            <person name="Kocsube S."/>
            <person name="Drula E."/>
            <person name="Lipzen A."/>
            <person name="Balint B."/>
            <person name="Henrissat B."/>
            <person name="Andreopoulos B."/>
            <person name="Martin F.M."/>
            <person name="Harder C.B."/>
            <person name="Rigling D."/>
            <person name="Ford K.L."/>
            <person name="Foster G.D."/>
            <person name="Pangilinan J."/>
            <person name="Papanicolaou A."/>
            <person name="Barry K."/>
            <person name="LaButti K."/>
            <person name="Viragh M."/>
            <person name="Koriabine M."/>
            <person name="Yan M."/>
            <person name="Riley R."/>
            <person name="Champramary S."/>
            <person name="Plett K.L."/>
            <person name="Tsai I.J."/>
            <person name="Slot J."/>
            <person name="Sipos G."/>
            <person name="Plett J."/>
            <person name="Nagy L.G."/>
            <person name="Grigoriev I.V."/>
        </authorList>
    </citation>
    <scope>NUCLEOTIDE SEQUENCE</scope>
    <source>
        <strain evidence="12">CCBAS 213</strain>
    </source>
</reference>
<dbReference type="InterPro" id="IPR001841">
    <property type="entry name" value="Znf_RING"/>
</dbReference>
<evidence type="ECO:0000256" key="2">
    <source>
        <dbReference type="ARBA" id="ARBA00012483"/>
    </source>
</evidence>
<dbReference type="GO" id="GO:0006513">
    <property type="term" value="P:protein monoubiquitination"/>
    <property type="evidence" value="ECO:0007669"/>
    <property type="project" value="TreeGrafter"/>
</dbReference>
<keyword evidence="3" id="KW-0808">Transferase</keyword>